<name>A0ABX1Y4D2_9BACL</name>
<dbReference type="Pfam" id="PF17853">
    <property type="entry name" value="GGDEF_2"/>
    <property type="match status" value="1"/>
</dbReference>
<keyword evidence="4" id="KW-0472">Membrane</keyword>
<gene>
    <name evidence="6" type="ORF">GC098_31015</name>
</gene>
<keyword evidence="2" id="KW-0238">DNA-binding</keyword>
<dbReference type="PANTHER" id="PTHR43280:SF10">
    <property type="entry name" value="REGULATORY PROTEIN POCR"/>
    <property type="match status" value="1"/>
</dbReference>
<evidence type="ECO:0000259" key="5">
    <source>
        <dbReference type="PROSITE" id="PS01124"/>
    </source>
</evidence>
<keyword evidence="4" id="KW-0812">Transmembrane</keyword>
<dbReference type="InterPro" id="IPR020449">
    <property type="entry name" value="Tscrpt_reg_AraC-type_HTH"/>
</dbReference>
<dbReference type="PRINTS" id="PR00032">
    <property type="entry name" value="HTHARAC"/>
</dbReference>
<comment type="caution">
    <text evidence="6">The sequence shown here is derived from an EMBL/GenBank/DDBJ whole genome shotgun (WGS) entry which is preliminary data.</text>
</comment>
<accession>A0ABX1Y4D2</accession>
<keyword evidence="1" id="KW-0805">Transcription regulation</keyword>
<feature type="transmembrane region" description="Helical" evidence="4">
    <location>
        <begin position="306"/>
        <end position="326"/>
    </location>
</feature>
<dbReference type="InterPro" id="IPR018062">
    <property type="entry name" value="HTH_AraC-typ_CS"/>
</dbReference>
<evidence type="ECO:0000256" key="3">
    <source>
        <dbReference type="ARBA" id="ARBA00023163"/>
    </source>
</evidence>
<dbReference type="InterPro" id="IPR009057">
    <property type="entry name" value="Homeodomain-like_sf"/>
</dbReference>
<dbReference type="InterPro" id="IPR018060">
    <property type="entry name" value="HTH_AraC"/>
</dbReference>
<evidence type="ECO:0000256" key="4">
    <source>
        <dbReference type="SAM" id="Phobius"/>
    </source>
</evidence>
<dbReference type="Pfam" id="PF12833">
    <property type="entry name" value="HTH_18"/>
    <property type="match status" value="1"/>
</dbReference>
<sequence>MKRMWAMNSRKSSLLYKYVLFYIIVLLIPIVVVWFTSYNYFTQVLKEELTLEEVNRLTHVKDSVDERNSNLLRVMSNLSLNRVISAALQAPEDKFQILTAQLELKNYIANYDFINEVSIYIKNSHQVMTSVGEYSIDLYSDIYRYSNWDKVSFYQILNGTEPQYIHPADTLTFGTGESSNKRVITYVFSYPTNSTYPVAKVIFHVDEDKLVYLLKNTISRTGETALIIDQQGRIITSLQDAPYISSEPFIQISNSISNQASMGSQIIETSNSRQLVFYVRSNVTGWLYIRIVPYMQIMEKLGGIKYSILVALLITFCVGALIIYFLTKISYNPIKQIKELVRTLEPNALNGNRNEIESAKYLLLNLAERNSHLNDEIIHNRQAQRDIYLQGLLKGQFDRFDELNNKSADEIGIKLTGPYFSAAIFHFSKLVDDEHIPLHRLKGMLEQVIQHAEEGYCIESLDRHAVILVMSLSESTESNYRNKLSNFHSNSQILGPCTVGAGNVYSTIRDLGKSYIEALSSLDYSFIKGKNQVIMFSHTGLNEDNYPINMKALMENLRMALKLSDVSQIADCLDKLIDTLKTANMSLVAVKLLCFDIINVIVGEGNKKSVEPASKWNPHMDMISIANYETIDELSVALRSYCLNLFVDSRKESSCNDQLTSMLTYIGENCFTFEFSIQNMAQHFNMSPSRLSHYFKDQTGQNIIDYVTLQKMETVQSMLRDSDEHVKNIIEKVGFSDVSSFSRKFKSITGLTPGKYRQLHQRKAVE</sequence>
<keyword evidence="4" id="KW-1133">Transmembrane helix</keyword>
<reference evidence="6 7" key="1">
    <citation type="submission" date="2019-10" db="EMBL/GenBank/DDBJ databases">
        <title>Description of Paenibacillus terrestris sp. nov.</title>
        <authorList>
            <person name="Carlier A."/>
            <person name="Qi S."/>
        </authorList>
    </citation>
    <scope>NUCLEOTIDE SEQUENCE [LARGE SCALE GENOMIC DNA]</scope>
    <source>
        <strain evidence="6 7">LMG 31458</strain>
    </source>
</reference>
<evidence type="ECO:0000313" key="7">
    <source>
        <dbReference type="Proteomes" id="UP000616779"/>
    </source>
</evidence>
<dbReference type="SUPFAM" id="SSF46689">
    <property type="entry name" value="Homeodomain-like"/>
    <property type="match status" value="1"/>
</dbReference>
<organism evidence="6 7">
    <name type="scientific">Paenibacillus phytorum</name>
    <dbReference type="NCBI Taxonomy" id="2654977"/>
    <lineage>
        <taxon>Bacteria</taxon>
        <taxon>Bacillati</taxon>
        <taxon>Bacillota</taxon>
        <taxon>Bacilli</taxon>
        <taxon>Bacillales</taxon>
        <taxon>Paenibacillaceae</taxon>
        <taxon>Paenibacillus</taxon>
    </lineage>
</organism>
<protein>
    <submittedName>
        <fullName evidence="6">Helix-turn-helix domain-containing protein</fullName>
    </submittedName>
</protein>
<dbReference type="SMART" id="SM00342">
    <property type="entry name" value="HTH_ARAC"/>
    <property type="match status" value="1"/>
</dbReference>
<dbReference type="Proteomes" id="UP000616779">
    <property type="component" value="Unassembled WGS sequence"/>
</dbReference>
<dbReference type="PROSITE" id="PS00041">
    <property type="entry name" value="HTH_ARAC_FAMILY_1"/>
    <property type="match status" value="1"/>
</dbReference>
<evidence type="ECO:0000256" key="1">
    <source>
        <dbReference type="ARBA" id="ARBA00023015"/>
    </source>
</evidence>
<dbReference type="InterPro" id="IPR041522">
    <property type="entry name" value="CdaR_GGDEF"/>
</dbReference>
<proteinExistence type="predicted"/>
<feature type="domain" description="HTH araC/xylS-type" evidence="5">
    <location>
        <begin position="660"/>
        <end position="759"/>
    </location>
</feature>
<dbReference type="Gene3D" id="1.10.10.60">
    <property type="entry name" value="Homeodomain-like"/>
    <property type="match status" value="2"/>
</dbReference>
<evidence type="ECO:0000313" key="6">
    <source>
        <dbReference type="EMBL" id="NOU75747.1"/>
    </source>
</evidence>
<keyword evidence="3" id="KW-0804">Transcription</keyword>
<dbReference type="PANTHER" id="PTHR43280">
    <property type="entry name" value="ARAC-FAMILY TRANSCRIPTIONAL REGULATOR"/>
    <property type="match status" value="1"/>
</dbReference>
<feature type="transmembrane region" description="Helical" evidence="4">
    <location>
        <begin position="20"/>
        <end position="41"/>
    </location>
</feature>
<evidence type="ECO:0000256" key="2">
    <source>
        <dbReference type="ARBA" id="ARBA00023125"/>
    </source>
</evidence>
<keyword evidence="7" id="KW-1185">Reference proteome</keyword>
<dbReference type="EMBL" id="WHOA01000229">
    <property type="protein sequence ID" value="NOU75747.1"/>
    <property type="molecule type" value="Genomic_DNA"/>
</dbReference>
<dbReference type="PROSITE" id="PS01124">
    <property type="entry name" value="HTH_ARAC_FAMILY_2"/>
    <property type="match status" value="1"/>
</dbReference>